<accession>I3Z051</accession>
<protein>
    <submittedName>
        <fullName evidence="2">Membrane-associated phospholipid phosphatase</fullName>
    </submittedName>
</protein>
<name>I3Z051_AEQSU</name>
<dbReference type="AlphaFoldDB" id="I3Z051"/>
<evidence type="ECO:0000259" key="1">
    <source>
        <dbReference type="Pfam" id="PF01569"/>
    </source>
</evidence>
<feature type="domain" description="Phosphatidic acid phosphatase type 2/haloperoxidase" evidence="1">
    <location>
        <begin position="70"/>
        <end position="161"/>
    </location>
</feature>
<dbReference type="PATRIC" id="fig|746697.3.peg.3236"/>
<dbReference type="InterPro" id="IPR036938">
    <property type="entry name" value="PAP2/HPO_sf"/>
</dbReference>
<dbReference type="InterPro" id="IPR000326">
    <property type="entry name" value="PAP2/HPO"/>
</dbReference>
<dbReference type="eggNOG" id="COG0671">
    <property type="taxonomic scope" value="Bacteria"/>
</dbReference>
<proteinExistence type="predicted"/>
<reference evidence="2 3" key="1">
    <citation type="submission" date="2012-06" db="EMBL/GenBank/DDBJ databases">
        <title>The complete genome of Aequorivita sublithincola DSM 14238.</title>
        <authorList>
            <consortium name="US DOE Joint Genome Institute (JGI-PGF)"/>
            <person name="Lucas S."/>
            <person name="Copeland A."/>
            <person name="Lapidus A."/>
            <person name="Goodwin L."/>
            <person name="Pitluck S."/>
            <person name="Peters L."/>
            <person name="Munk A.C.C."/>
            <person name="Kyrpides N."/>
            <person name="Mavromatis K."/>
            <person name="Pagani I."/>
            <person name="Ivanova N."/>
            <person name="Ovchinnikova G."/>
            <person name="Zeytun A."/>
            <person name="Detter J.C."/>
            <person name="Han C."/>
            <person name="Land M."/>
            <person name="Hauser L."/>
            <person name="Markowitz V."/>
            <person name="Cheng J.-F."/>
            <person name="Hugenholtz P."/>
            <person name="Woyke T."/>
            <person name="Wu D."/>
            <person name="Tindall B."/>
            <person name="Faehnrich R."/>
            <person name="Brambilla E."/>
            <person name="Klenk H.-P."/>
            <person name="Eisen J.A."/>
        </authorList>
    </citation>
    <scope>NUCLEOTIDE SEQUENCE [LARGE SCALE GENOMIC DNA]</scope>
    <source>
        <strain evidence="3">DSM 14238 / LMG 21431 / ACAM 643 / 9-3</strain>
    </source>
</reference>
<dbReference type="RefSeq" id="WP_014783868.1">
    <property type="nucleotide sequence ID" value="NC_018013.1"/>
</dbReference>
<dbReference type="Pfam" id="PF01569">
    <property type="entry name" value="PAP2"/>
    <property type="match status" value="1"/>
</dbReference>
<dbReference type="EMBL" id="CP003280">
    <property type="protein sequence ID" value="AFL82619.1"/>
    <property type="molecule type" value="Genomic_DNA"/>
</dbReference>
<keyword evidence="3" id="KW-1185">Reference proteome</keyword>
<dbReference type="SUPFAM" id="SSF48317">
    <property type="entry name" value="Acid phosphatase/Vanadium-dependent haloperoxidase"/>
    <property type="match status" value="1"/>
</dbReference>
<organism evidence="2 3">
    <name type="scientific">Aequorivita sublithincola (strain DSM 14238 / LMG 21431 / ACAM 643 / 9-3)</name>
    <dbReference type="NCBI Taxonomy" id="746697"/>
    <lineage>
        <taxon>Bacteria</taxon>
        <taxon>Pseudomonadati</taxon>
        <taxon>Bacteroidota</taxon>
        <taxon>Flavobacteriia</taxon>
        <taxon>Flavobacteriales</taxon>
        <taxon>Flavobacteriaceae</taxon>
        <taxon>Aequorivita</taxon>
    </lineage>
</organism>
<sequence length="188" mass="20846">MKKILVLLFIMTVGLLWSQEGLSRQTRFENTIQDSGNYAQHVSVVAAFALILAKKDKEGFWQFAESFGTTLGTTFILKYAINKSRPNGAIDGHAFPSGHTAEAFSGASFIQRRYGWKFGVPAYLVAGYVGVSRLEGHNPRHDGWDVLAGTIVGIGSTYIFTTPYERDHYELSFKSGGGDYLLGLKYKF</sequence>
<evidence type="ECO:0000313" key="2">
    <source>
        <dbReference type="EMBL" id="AFL82619.1"/>
    </source>
</evidence>
<evidence type="ECO:0000313" key="3">
    <source>
        <dbReference type="Proteomes" id="UP000006049"/>
    </source>
</evidence>
<dbReference type="CDD" id="cd03394">
    <property type="entry name" value="PAP2_like_5"/>
    <property type="match status" value="1"/>
</dbReference>
<dbReference type="Gene3D" id="1.20.144.10">
    <property type="entry name" value="Phosphatidic acid phosphatase type 2/haloperoxidase"/>
    <property type="match status" value="1"/>
</dbReference>
<dbReference type="Proteomes" id="UP000006049">
    <property type="component" value="Chromosome"/>
</dbReference>
<dbReference type="KEGG" id="asl:Aeqsu_3188"/>
<dbReference type="HOGENOM" id="CLU_106650_2_0_10"/>
<dbReference type="STRING" id="746697.Aeqsu_3188"/>
<gene>
    <name evidence="2" type="ordered locus">Aeqsu_3188</name>
</gene>